<dbReference type="Proteomes" id="UP000221165">
    <property type="component" value="Unassembled WGS sequence"/>
</dbReference>
<keyword evidence="1" id="KW-1133">Transmembrane helix</keyword>
<name>A0A2C6KQG2_9APIC</name>
<dbReference type="GeneID" id="94430822"/>
<dbReference type="RefSeq" id="XP_067920400.1">
    <property type="nucleotide sequence ID" value="XM_068067611.1"/>
</dbReference>
<keyword evidence="3" id="KW-1185">Reference proteome</keyword>
<evidence type="ECO:0000313" key="3">
    <source>
        <dbReference type="Proteomes" id="UP000221165"/>
    </source>
</evidence>
<accession>A0A2C6KQG2</accession>
<sequence>MHPKQQTRAVPPGFSRPLSVGEVPLMACADHNRHPDAPASKTYKMTLPASEKQARGYHALRFMRLRRVYLKQRWQKLALILVTASVGLSLIFWEQFTFPLLVNLQNSRILHMYTPTSVDIQRCNSVGLPSLYVGEDLTNWAGTERSELIQQAWQTSLPGFPRRMDYRGYEIQMAILEILTRALTASKIEHALVGGSLVGSYLFHDVLPWDKFLDIGLRRADAGTVQSVISKLDLVEAFDRNLAYTPSRLRKWLNDSHSSLQLEENAAGSRTGRIYLKSSSGGSAPELSSIRLNVQWWQPRARGPEDRDPSFEGVSEVVEIDVPTTDGTADSVPLPASEWYPLTGRPLGMLVVPAPVNPLFYVNAYYKSPQPFCSTRSARNSGFLGLNELTKGTCSMLWSIYPHVERDEVTEDCMRELLVARGKTKLTAYVAGRSRPAKQSSWFSLWD</sequence>
<gene>
    <name evidence="2" type="ORF">CSUI_007466</name>
</gene>
<organism evidence="2 3">
    <name type="scientific">Cystoisospora suis</name>
    <dbReference type="NCBI Taxonomy" id="483139"/>
    <lineage>
        <taxon>Eukaryota</taxon>
        <taxon>Sar</taxon>
        <taxon>Alveolata</taxon>
        <taxon>Apicomplexa</taxon>
        <taxon>Conoidasida</taxon>
        <taxon>Coccidia</taxon>
        <taxon>Eucoccidiorida</taxon>
        <taxon>Eimeriorina</taxon>
        <taxon>Sarcocystidae</taxon>
        <taxon>Cystoisospora</taxon>
    </lineage>
</organism>
<proteinExistence type="predicted"/>
<dbReference type="OrthoDB" id="419198at2759"/>
<reference evidence="2 3" key="1">
    <citation type="journal article" date="2017" name="Int. J. Parasitol.">
        <title>The genome of the protozoan parasite Cystoisospora suis and a reverse vaccinology approach to identify vaccine candidates.</title>
        <authorList>
            <person name="Palmieri N."/>
            <person name="Shrestha A."/>
            <person name="Ruttkowski B."/>
            <person name="Beck T."/>
            <person name="Vogl C."/>
            <person name="Tomley F."/>
            <person name="Blake D.P."/>
            <person name="Joachim A."/>
        </authorList>
    </citation>
    <scope>NUCLEOTIDE SEQUENCE [LARGE SCALE GENOMIC DNA]</scope>
    <source>
        <strain evidence="2 3">Wien I</strain>
    </source>
</reference>
<keyword evidence="1" id="KW-0472">Membrane</keyword>
<protein>
    <submittedName>
        <fullName evidence="2">Transmembrane protein</fullName>
    </submittedName>
</protein>
<keyword evidence="1 2" id="KW-0812">Transmembrane</keyword>
<evidence type="ECO:0000256" key="1">
    <source>
        <dbReference type="SAM" id="Phobius"/>
    </source>
</evidence>
<dbReference type="EMBL" id="MIGC01003945">
    <property type="protein sequence ID" value="PHJ18694.1"/>
    <property type="molecule type" value="Genomic_DNA"/>
</dbReference>
<comment type="caution">
    <text evidence="2">The sequence shown here is derived from an EMBL/GenBank/DDBJ whole genome shotgun (WGS) entry which is preliminary data.</text>
</comment>
<evidence type="ECO:0000313" key="2">
    <source>
        <dbReference type="EMBL" id="PHJ18694.1"/>
    </source>
</evidence>
<dbReference type="VEuPathDB" id="ToxoDB:CSUI_007466"/>
<feature type="transmembrane region" description="Helical" evidence="1">
    <location>
        <begin position="74"/>
        <end position="93"/>
    </location>
</feature>
<dbReference type="AlphaFoldDB" id="A0A2C6KQG2"/>